<protein>
    <submittedName>
        <fullName evidence="1">Uncharacterized protein</fullName>
    </submittedName>
</protein>
<organism evidence="1 2">
    <name type="scientific">Brassica cretica</name>
    <name type="common">Mustard</name>
    <dbReference type="NCBI Taxonomy" id="69181"/>
    <lineage>
        <taxon>Eukaryota</taxon>
        <taxon>Viridiplantae</taxon>
        <taxon>Streptophyta</taxon>
        <taxon>Embryophyta</taxon>
        <taxon>Tracheophyta</taxon>
        <taxon>Spermatophyta</taxon>
        <taxon>Magnoliopsida</taxon>
        <taxon>eudicotyledons</taxon>
        <taxon>Gunneridae</taxon>
        <taxon>Pentapetalae</taxon>
        <taxon>rosids</taxon>
        <taxon>malvids</taxon>
        <taxon>Brassicales</taxon>
        <taxon>Brassicaceae</taxon>
        <taxon>Brassiceae</taxon>
        <taxon>Brassica</taxon>
    </lineage>
</organism>
<accession>A0A8S9NIU9</accession>
<dbReference type="AlphaFoldDB" id="A0A8S9NIU9"/>
<dbReference type="EMBL" id="QGKX02001621">
    <property type="protein sequence ID" value="KAF3500933.1"/>
    <property type="molecule type" value="Genomic_DNA"/>
</dbReference>
<sequence>MAMMRSLLGAKKILGRSVSAASTSKTAAERVSCCIRRRGTKEEICGANLILEPPFFSSSSQ</sequence>
<evidence type="ECO:0000313" key="2">
    <source>
        <dbReference type="Proteomes" id="UP000712600"/>
    </source>
</evidence>
<gene>
    <name evidence="1" type="ORF">F2Q69_00044614</name>
</gene>
<reference evidence="1" key="1">
    <citation type="submission" date="2019-12" db="EMBL/GenBank/DDBJ databases">
        <title>Genome sequencing and annotation of Brassica cretica.</title>
        <authorList>
            <person name="Studholme D.J."/>
            <person name="Sarris P."/>
        </authorList>
    </citation>
    <scope>NUCLEOTIDE SEQUENCE</scope>
    <source>
        <strain evidence="1">PFS-109/04</strain>
        <tissue evidence="1">Leaf</tissue>
    </source>
</reference>
<comment type="caution">
    <text evidence="1">The sequence shown here is derived from an EMBL/GenBank/DDBJ whole genome shotgun (WGS) entry which is preliminary data.</text>
</comment>
<dbReference type="Proteomes" id="UP000712600">
    <property type="component" value="Unassembled WGS sequence"/>
</dbReference>
<name>A0A8S9NIU9_BRACR</name>
<proteinExistence type="predicted"/>
<evidence type="ECO:0000313" key="1">
    <source>
        <dbReference type="EMBL" id="KAF3500933.1"/>
    </source>
</evidence>